<dbReference type="ExpressionAtlas" id="A0A2K3JJW1">
    <property type="expression patterns" value="baseline"/>
</dbReference>
<accession>A0A2K3JJW1</accession>
<feature type="compositionally biased region" description="Polar residues" evidence="1">
    <location>
        <begin position="129"/>
        <end position="141"/>
    </location>
</feature>
<gene>
    <name evidence="2" type="ORF">L195_g047930</name>
</gene>
<dbReference type="GO" id="GO:0008168">
    <property type="term" value="F:methyltransferase activity"/>
    <property type="evidence" value="ECO:0007669"/>
    <property type="project" value="UniProtKB-KW"/>
</dbReference>
<comment type="caution">
    <text evidence="2">The sequence shown here is derived from an EMBL/GenBank/DDBJ whole genome shotgun (WGS) entry which is preliminary data.</text>
</comment>
<dbReference type="InterPro" id="IPR044237">
    <property type="entry name" value="ATXR2-like"/>
</dbReference>
<keyword evidence="2" id="KW-0489">Methyltransferase</keyword>
<evidence type="ECO:0000313" key="2">
    <source>
        <dbReference type="EMBL" id="PNX54312.1"/>
    </source>
</evidence>
<evidence type="ECO:0000313" key="3">
    <source>
        <dbReference type="Proteomes" id="UP000236291"/>
    </source>
</evidence>
<dbReference type="PANTHER" id="PTHR47436">
    <property type="entry name" value="HISTONE-LYSINE N-METHYLTRANSFERASE ATXR2"/>
    <property type="match status" value="1"/>
</dbReference>
<reference evidence="2 3" key="2">
    <citation type="journal article" date="2017" name="Front. Plant Sci.">
        <title>Gene Classification and Mining of Molecular Markers Useful in Red Clover (Trifolium pratense) Breeding.</title>
        <authorList>
            <person name="Istvanek J."/>
            <person name="Dluhosova J."/>
            <person name="Dluhos P."/>
            <person name="Patkova L."/>
            <person name="Nedelnik J."/>
            <person name="Repkova J."/>
        </authorList>
    </citation>
    <scope>NUCLEOTIDE SEQUENCE [LARGE SCALE GENOMIC DNA]</scope>
    <source>
        <strain evidence="3">cv. Tatra</strain>
        <tissue evidence="2">Young leaves</tissue>
    </source>
</reference>
<reference evidence="2 3" key="1">
    <citation type="journal article" date="2014" name="Am. J. Bot.">
        <title>Genome assembly and annotation for red clover (Trifolium pratense; Fabaceae).</title>
        <authorList>
            <person name="Istvanek J."/>
            <person name="Jaros M."/>
            <person name="Krenek A."/>
            <person name="Repkova J."/>
        </authorList>
    </citation>
    <scope>NUCLEOTIDE SEQUENCE [LARGE SCALE GENOMIC DNA]</scope>
    <source>
        <strain evidence="3">cv. Tatra</strain>
        <tissue evidence="2">Young leaves</tissue>
    </source>
</reference>
<name>A0A2K3JJW1_TRIPR</name>
<dbReference type="Proteomes" id="UP000236291">
    <property type="component" value="Unassembled WGS sequence"/>
</dbReference>
<dbReference type="PANTHER" id="PTHR47436:SF1">
    <property type="entry name" value="SET DOMAIN-CONTAINING PROTEIN"/>
    <property type="match status" value="1"/>
</dbReference>
<feature type="region of interest" description="Disordered" evidence="1">
    <location>
        <begin position="123"/>
        <end position="177"/>
    </location>
</feature>
<feature type="compositionally biased region" description="Polar residues" evidence="1">
    <location>
        <begin position="150"/>
        <end position="160"/>
    </location>
</feature>
<organism evidence="2 3">
    <name type="scientific">Trifolium pratense</name>
    <name type="common">Red clover</name>
    <dbReference type="NCBI Taxonomy" id="57577"/>
    <lineage>
        <taxon>Eukaryota</taxon>
        <taxon>Viridiplantae</taxon>
        <taxon>Streptophyta</taxon>
        <taxon>Embryophyta</taxon>
        <taxon>Tracheophyta</taxon>
        <taxon>Spermatophyta</taxon>
        <taxon>Magnoliopsida</taxon>
        <taxon>eudicotyledons</taxon>
        <taxon>Gunneridae</taxon>
        <taxon>Pentapetalae</taxon>
        <taxon>rosids</taxon>
        <taxon>fabids</taxon>
        <taxon>Fabales</taxon>
        <taxon>Fabaceae</taxon>
        <taxon>Papilionoideae</taxon>
        <taxon>50 kb inversion clade</taxon>
        <taxon>NPAAA clade</taxon>
        <taxon>Hologalegina</taxon>
        <taxon>IRL clade</taxon>
        <taxon>Trifolieae</taxon>
        <taxon>Trifolium</taxon>
    </lineage>
</organism>
<keyword evidence="2" id="KW-0808">Transferase</keyword>
<dbReference type="AlphaFoldDB" id="A0A2K3JJW1"/>
<dbReference type="EMBL" id="ASHM01067474">
    <property type="protein sequence ID" value="PNX54312.1"/>
    <property type="molecule type" value="Genomic_DNA"/>
</dbReference>
<feature type="non-terminal residue" evidence="2">
    <location>
        <position position="177"/>
    </location>
</feature>
<protein>
    <submittedName>
        <fullName evidence="2">Histone-lysine N-methyltransferase ATXR2-like protein</fullName>
    </submittedName>
</protein>
<dbReference type="STRING" id="57577.A0A2K3JJW1"/>
<sequence>MIYSLYENDKMYVWYHDGYARITVIYGDFPKATEHNFCKITMGHRDSDTSTVIPNIGFIFCLYAATDFKEDELVLKDQMLVGAQHSFNKIDCFVCSFCFRFIGSIETQIGRRLYLTQLRANESHDCDEGSSSKSSKNYHQMDSSDEEESTWQCSSGSSKTKVPLPEGVVESLMNGQL</sequence>
<dbReference type="GO" id="GO:0032259">
    <property type="term" value="P:methylation"/>
    <property type="evidence" value="ECO:0007669"/>
    <property type="project" value="UniProtKB-KW"/>
</dbReference>
<evidence type="ECO:0000256" key="1">
    <source>
        <dbReference type="SAM" id="MobiDB-lite"/>
    </source>
</evidence>
<proteinExistence type="predicted"/>